<organism evidence="1 2">
    <name type="scientific">Russula ochroleuca</name>
    <dbReference type="NCBI Taxonomy" id="152965"/>
    <lineage>
        <taxon>Eukaryota</taxon>
        <taxon>Fungi</taxon>
        <taxon>Dikarya</taxon>
        <taxon>Basidiomycota</taxon>
        <taxon>Agaricomycotina</taxon>
        <taxon>Agaricomycetes</taxon>
        <taxon>Russulales</taxon>
        <taxon>Russulaceae</taxon>
        <taxon>Russula</taxon>
    </lineage>
</organism>
<comment type="caution">
    <text evidence="1">The sequence shown here is derived from an EMBL/GenBank/DDBJ whole genome shotgun (WGS) entry which is preliminary data.</text>
</comment>
<evidence type="ECO:0000313" key="2">
    <source>
        <dbReference type="Proteomes" id="UP000759537"/>
    </source>
</evidence>
<gene>
    <name evidence="1" type="ORF">DFH94DRAFT_678423</name>
</gene>
<keyword evidence="2" id="KW-1185">Reference proteome</keyword>
<reference evidence="1" key="2">
    <citation type="journal article" date="2020" name="Nat. Commun.">
        <title>Large-scale genome sequencing of mycorrhizal fungi provides insights into the early evolution of symbiotic traits.</title>
        <authorList>
            <person name="Miyauchi S."/>
            <person name="Kiss E."/>
            <person name="Kuo A."/>
            <person name="Drula E."/>
            <person name="Kohler A."/>
            <person name="Sanchez-Garcia M."/>
            <person name="Morin E."/>
            <person name="Andreopoulos B."/>
            <person name="Barry K.W."/>
            <person name="Bonito G."/>
            <person name="Buee M."/>
            <person name="Carver A."/>
            <person name="Chen C."/>
            <person name="Cichocki N."/>
            <person name="Clum A."/>
            <person name="Culley D."/>
            <person name="Crous P.W."/>
            <person name="Fauchery L."/>
            <person name="Girlanda M."/>
            <person name="Hayes R.D."/>
            <person name="Keri Z."/>
            <person name="LaButti K."/>
            <person name="Lipzen A."/>
            <person name="Lombard V."/>
            <person name="Magnuson J."/>
            <person name="Maillard F."/>
            <person name="Murat C."/>
            <person name="Nolan M."/>
            <person name="Ohm R.A."/>
            <person name="Pangilinan J."/>
            <person name="Pereira M.F."/>
            <person name="Perotto S."/>
            <person name="Peter M."/>
            <person name="Pfister S."/>
            <person name="Riley R."/>
            <person name="Sitrit Y."/>
            <person name="Stielow J.B."/>
            <person name="Szollosi G."/>
            <person name="Zifcakova L."/>
            <person name="Stursova M."/>
            <person name="Spatafora J.W."/>
            <person name="Tedersoo L."/>
            <person name="Vaario L.M."/>
            <person name="Yamada A."/>
            <person name="Yan M."/>
            <person name="Wang P."/>
            <person name="Xu J."/>
            <person name="Bruns T."/>
            <person name="Baldrian P."/>
            <person name="Vilgalys R."/>
            <person name="Dunand C."/>
            <person name="Henrissat B."/>
            <person name="Grigoriev I.V."/>
            <person name="Hibbett D."/>
            <person name="Nagy L.G."/>
            <person name="Martin F.M."/>
        </authorList>
    </citation>
    <scope>NUCLEOTIDE SEQUENCE</scope>
    <source>
        <strain evidence="1">Prilba</strain>
    </source>
</reference>
<sequence length="236" mass="26433">MSSSCHAVSGFFRAPYRPPSGDSGPSLLHSTTGNLEELTKRVLRRGSRQSYRQYLSLPPSMTYAGARFAIKVINALAKRASSLLAMKWSTRVCDQYREILVIDQLYYLRRRLLISVPRSSGRSLPNLVVILRQFLPVDVGAEAPSKQIAAVDVLEDVQCQQINEVEMEVHPALSMICRARDKFWKPYLQSHAHPIALFLGVVEPKVYVINDAYTRLGLPLMPKSKTLAALPVPARD</sequence>
<dbReference type="AlphaFoldDB" id="A0A9P5N6D3"/>
<dbReference type="Proteomes" id="UP000759537">
    <property type="component" value="Unassembled WGS sequence"/>
</dbReference>
<evidence type="ECO:0000313" key="1">
    <source>
        <dbReference type="EMBL" id="KAF8487397.1"/>
    </source>
</evidence>
<accession>A0A9P5N6D3</accession>
<name>A0A9P5N6D3_9AGAM</name>
<proteinExistence type="predicted"/>
<dbReference type="EMBL" id="WHVB01000001">
    <property type="protein sequence ID" value="KAF8487397.1"/>
    <property type="molecule type" value="Genomic_DNA"/>
</dbReference>
<protein>
    <submittedName>
        <fullName evidence="1">Uncharacterized protein</fullName>
    </submittedName>
</protein>
<reference evidence="1" key="1">
    <citation type="submission" date="2019-10" db="EMBL/GenBank/DDBJ databases">
        <authorList>
            <consortium name="DOE Joint Genome Institute"/>
            <person name="Kuo A."/>
            <person name="Miyauchi S."/>
            <person name="Kiss E."/>
            <person name="Drula E."/>
            <person name="Kohler A."/>
            <person name="Sanchez-Garcia M."/>
            <person name="Andreopoulos B."/>
            <person name="Barry K.W."/>
            <person name="Bonito G."/>
            <person name="Buee M."/>
            <person name="Carver A."/>
            <person name="Chen C."/>
            <person name="Cichocki N."/>
            <person name="Clum A."/>
            <person name="Culley D."/>
            <person name="Crous P.W."/>
            <person name="Fauchery L."/>
            <person name="Girlanda M."/>
            <person name="Hayes R."/>
            <person name="Keri Z."/>
            <person name="LaButti K."/>
            <person name="Lipzen A."/>
            <person name="Lombard V."/>
            <person name="Magnuson J."/>
            <person name="Maillard F."/>
            <person name="Morin E."/>
            <person name="Murat C."/>
            <person name="Nolan M."/>
            <person name="Ohm R."/>
            <person name="Pangilinan J."/>
            <person name="Pereira M."/>
            <person name="Perotto S."/>
            <person name="Peter M."/>
            <person name="Riley R."/>
            <person name="Sitrit Y."/>
            <person name="Stielow B."/>
            <person name="Szollosi G."/>
            <person name="Zifcakova L."/>
            <person name="Stursova M."/>
            <person name="Spatafora J.W."/>
            <person name="Tedersoo L."/>
            <person name="Vaario L.-M."/>
            <person name="Yamada A."/>
            <person name="Yan M."/>
            <person name="Wang P."/>
            <person name="Xu J."/>
            <person name="Bruns T."/>
            <person name="Baldrian P."/>
            <person name="Vilgalys R."/>
            <person name="Henrissat B."/>
            <person name="Grigoriev I.V."/>
            <person name="Hibbett D."/>
            <person name="Nagy L.G."/>
            <person name="Martin F.M."/>
        </authorList>
    </citation>
    <scope>NUCLEOTIDE SEQUENCE</scope>
    <source>
        <strain evidence="1">Prilba</strain>
    </source>
</reference>